<accession>A0A927F6G2</accession>
<protein>
    <submittedName>
        <fullName evidence="1">Fe-S oxidoreductase</fullName>
    </submittedName>
</protein>
<gene>
    <name evidence="1" type="ORF">IF129_25935</name>
</gene>
<organism evidence="1 2">
    <name type="scientific">Streptomyces chumphonensis</name>
    <dbReference type="NCBI Taxonomy" id="1214925"/>
    <lineage>
        <taxon>Bacteria</taxon>
        <taxon>Bacillati</taxon>
        <taxon>Actinomycetota</taxon>
        <taxon>Actinomycetes</taxon>
        <taxon>Kitasatosporales</taxon>
        <taxon>Streptomycetaceae</taxon>
        <taxon>Streptomyces</taxon>
    </lineage>
</organism>
<keyword evidence="2" id="KW-1185">Reference proteome</keyword>
<dbReference type="Proteomes" id="UP000632289">
    <property type="component" value="Unassembled WGS sequence"/>
</dbReference>
<dbReference type="AlphaFoldDB" id="A0A927F6G2"/>
<feature type="non-terminal residue" evidence="1">
    <location>
        <position position="124"/>
    </location>
</feature>
<sequence length="124" mass="13535">MQLAAIIVTLSLTAVGLALITRAVVQIVRFMKLGGPVPAGLRTDDPKARTATLAREFLGHTRMNKWGVIGVAHWFVAIGFLTLPPTIINAYGQLFQADWTLPVLGGWLPYELYIEFIGLMTTLG</sequence>
<evidence type="ECO:0000313" key="1">
    <source>
        <dbReference type="EMBL" id="MBD3934984.1"/>
    </source>
</evidence>
<comment type="caution">
    <text evidence="1">The sequence shown here is derived from an EMBL/GenBank/DDBJ whole genome shotgun (WGS) entry which is preliminary data.</text>
</comment>
<proteinExistence type="predicted"/>
<dbReference type="EMBL" id="JACXYU010000037">
    <property type="protein sequence ID" value="MBD3934984.1"/>
    <property type="molecule type" value="Genomic_DNA"/>
</dbReference>
<reference evidence="1" key="1">
    <citation type="submission" date="2020-09" db="EMBL/GenBank/DDBJ databases">
        <title>Secondary metabolite and genome analysis of marine Streptomyces chumphonensis KK1-2T.</title>
        <authorList>
            <person name="Phongsopitanun W."/>
            <person name="Kanchanasin P."/>
            <person name="Pittayakhajonwut P."/>
            <person name="Suwanborirux K."/>
            <person name="Tanasupawat S."/>
        </authorList>
    </citation>
    <scope>NUCLEOTIDE SEQUENCE</scope>
    <source>
        <strain evidence="1">KK1-2</strain>
    </source>
</reference>
<evidence type="ECO:0000313" key="2">
    <source>
        <dbReference type="Proteomes" id="UP000632289"/>
    </source>
</evidence>
<name>A0A927F6G2_9ACTN</name>